<keyword evidence="8" id="KW-1185">Reference proteome</keyword>
<feature type="region of interest" description="Disordered" evidence="6">
    <location>
        <begin position="659"/>
        <end position="679"/>
    </location>
</feature>
<dbReference type="SMART" id="SM00692">
    <property type="entry name" value="DM3"/>
    <property type="match status" value="4"/>
</dbReference>
<accession>A0ABM1W2H7</accession>
<dbReference type="RefSeq" id="XP_035828870.1">
    <property type="nucleotide sequence ID" value="XM_035972977.1"/>
</dbReference>
<name>A0ABM1W2H7_APLCA</name>
<dbReference type="SMART" id="SM00980">
    <property type="entry name" value="THAP"/>
    <property type="match status" value="4"/>
</dbReference>
<dbReference type="SUPFAM" id="SSF57716">
    <property type="entry name" value="Glucocorticoid receptor-like (DNA-binding domain)"/>
    <property type="match status" value="4"/>
</dbReference>
<protein>
    <submittedName>
        <fullName evidence="9">Uncharacterized protein LOC106013484</fullName>
    </submittedName>
</protein>
<feature type="region of interest" description="Disordered" evidence="6">
    <location>
        <begin position="776"/>
        <end position="795"/>
    </location>
</feature>
<organism evidence="8 9">
    <name type="scientific">Aplysia californica</name>
    <name type="common">California sea hare</name>
    <dbReference type="NCBI Taxonomy" id="6500"/>
    <lineage>
        <taxon>Eukaryota</taxon>
        <taxon>Metazoa</taxon>
        <taxon>Spiralia</taxon>
        <taxon>Lophotrochozoa</taxon>
        <taxon>Mollusca</taxon>
        <taxon>Gastropoda</taxon>
        <taxon>Heterobranchia</taxon>
        <taxon>Euthyneura</taxon>
        <taxon>Tectipleura</taxon>
        <taxon>Aplysiida</taxon>
        <taxon>Aplysioidea</taxon>
        <taxon>Aplysiidae</taxon>
        <taxon>Aplysia</taxon>
    </lineage>
</organism>
<feature type="region of interest" description="Disordered" evidence="6">
    <location>
        <begin position="169"/>
        <end position="208"/>
    </location>
</feature>
<reference evidence="9" key="1">
    <citation type="submission" date="2025-08" db="UniProtKB">
        <authorList>
            <consortium name="RefSeq"/>
        </authorList>
    </citation>
    <scope>IDENTIFICATION</scope>
</reference>
<feature type="domain" description="THAP-type" evidence="7">
    <location>
        <begin position="792"/>
        <end position="881"/>
    </location>
</feature>
<feature type="compositionally biased region" description="Polar residues" evidence="6">
    <location>
        <begin position="911"/>
        <end position="924"/>
    </location>
</feature>
<dbReference type="PROSITE" id="PS50950">
    <property type="entry name" value="ZF_THAP"/>
    <property type="match status" value="4"/>
</dbReference>
<evidence type="ECO:0000256" key="3">
    <source>
        <dbReference type="ARBA" id="ARBA00022833"/>
    </source>
</evidence>
<feature type="domain" description="THAP-type" evidence="7">
    <location>
        <begin position="1"/>
        <end position="90"/>
    </location>
</feature>
<dbReference type="GeneID" id="106013484"/>
<evidence type="ECO:0000256" key="1">
    <source>
        <dbReference type="ARBA" id="ARBA00022723"/>
    </source>
</evidence>
<keyword evidence="1" id="KW-0479">Metal-binding</keyword>
<dbReference type="Gene3D" id="6.20.210.20">
    <property type="entry name" value="THAP domain"/>
    <property type="match status" value="2"/>
</dbReference>
<feature type="compositionally biased region" description="Polar residues" evidence="6">
    <location>
        <begin position="188"/>
        <end position="201"/>
    </location>
</feature>
<gene>
    <name evidence="9" type="primary">LOC106013484</name>
</gene>
<feature type="region of interest" description="Disordered" evidence="6">
    <location>
        <begin position="231"/>
        <end position="272"/>
    </location>
</feature>
<feature type="region of interest" description="Disordered" evidence="6">
    <location>
        <begin position="885"/>
        <end position="954"/>
    </location>
</feature>
<keyword evidence="2 5" id="KW-0863">Zinc-finger</keyword>
<evidence type="ECO:0000256" key="6">
    <source>
        <dbReference type="SAM" id="MobiDB-lite"/>
    </source>
</evidence>
<dbReference type="InterPro" id="IPR038441">
    <property type="entry name" value="THAP_Znf_sf"/>
</dbReference>
<proteinExistence type="predicted"/>
<evidence type="ECO:0000256" key="4">
    <source>
        <dbReference type="ARBA" id="ARBA00023125"/>
    </source>
</evidence>
<sequence>MKKHRVQHCAAINCKNNRFDNPDMSFFRFPKDEERCRQWVINTGREDILHKSAAQLNSGSVLCASHFEDSQFTSEKKTHLKTLKAVPTCFDVLNPPEKITPLRKLPESPPYLPRLKRKLLKVSNVCCSQEPINGSRKPVERELQSQSERIRILTRKLVRQRIRIKRLRNSSNKLTRSAKENSRPVLHQRSNFSSGGQSTAIDTGKQHPCITSPLNSDYKYNAETLFAEKSDSASDKVVAKDSQNQNEAVMSGTVASSSDLSTTKPTGRKKKPKVQHCAAINCKNNRFDNPHMSFFRFPKDEERCRQWVINTGRQDILHKSAAQLFRGGSVLCANHFEDSQFTSEKRTLLKQKKAVPTCFDNLNAPEKITPVTTLRNPPEPCSYNLPRLKEKQVSAVFCHQEPINDASNLKEQQSQSEQIKIRTKKLNRQRISLIKRLRNSSNNLTRSVKERSRPVLLQRGSFTCGEQSTDLKQHPCIASPLNSDNSETLLAEESDNASDKVVAKDCQNQNEAVVSGTVTSYSDSSTTKPTGRKKKHKGRYCAAINCRNNRFDNPYMSFFQFPKDEERCRQWVVNTGKQDIFHKSSAQLFRGGSVLCANHFEDSQFTSEKRTHHVKHKKAVPTCFDIPNASEKIIPLRNPPESHSYNLPRLKEKQVSAVFSRQKPNDSSGPIEPEQQSQYEPMRIRTKKLNRQRIRIKQLRNSSNNLTHSVKERSRPVLLQRGNFNSGGQSTTIERYPCIVKQLNSKTLLAVRSDSASDKVVVEDSQNQNEAIVSGAVAPSTDSSTAKPTGKMKKHRVQHCAAINCRNNRFDNPDMSFFRFPKDEERCRQWVINTGRQDILNKSAAQINSGSVLCASHFEDSQFTSEKKTHLKTLKAVPTCFDVPNPPEKITPLRNPPRSRPYLPRRKKKASQSFNCILSRINKNGSRKPVERGQKSQAERIRTRKLNRQKMRKQ</sequence>
<evidence type="ECO:0000313" key="9">
    <source>
        <dbReference type="RefSeq" id="XP_035828870.1"/>
    </source>
</evidence>
<evidence type="ECO:0000256" key="2">
    <source>
        <dbReference type="ARBA" id="ARBA00022771"/>
    </source>
</evidence>
<evidence type="ECO:0000259" key="7">
    <source>
        <dbReference type="PROSITE" id="PS50950"/>
    </source>
</evidence>
<feature type="domain" description="THAP-type" evidence="7">
    <location>
        <begin position="537"/>
        <end position="624"/>
    </location>
</feature>
<evidence type="ECO:0000313" key="8">
    <source>
        <dbReference type="Proteomes" id="UP000694888"/>
    </source>
</evidence>
<dbReference type="PANTHER" id="PTHR46600">
    <property type="entry name" value="THAP DOMAIN-CONTAINING"/>
    <property type="match status" value="1"/>
</dbReference>
<feature type="compositionally biased region" description="Basic and acidic residues" evidence="6">
    <location>
        <begin position="928"/>
        <end position="941"/>
    </location>
</feature>
<feature type="domain" description="THAP-type" evidence="7">
    <location>
        <begin position="271"/>
        <end position="359"/>
    </location>
</feature>
<dbReference type="Proteomes" id="UP000694888">
    <property type="component" value="Unplaced"/>
</dbReference>
<dbReference type="PANTHER" id="PTHR46600:SF2">
    <property type="entry name" value="THAP DOMAIN-CONTAINING PROTEIN 1"/>
    <property type="match status" value="1"/>
</dbReference>
<keyword evidence="3" id="KW-0862">Zinc</keyword>
<feature type="compositionally biased region" description="Polar residues" evidence="6">
    <location>
        <begin position="241"/>
        <end position="261"/>
    </location>
</feature>
<dbReference type="InterPro" id="IPR026516">
    <property type="entry name" value="THAP1/10"/>
</dbReference>
<evidence type="ECO:0000256" key="5">
    <source>
        <dbReference type="PROSITE-ProRule" id="PRU00309"/>
    </source>
</evidence>
<feature type="compositionally biased region" description="Basic residues" evidence="6">
    <location>
        <begin position="942"/>
        <end position="954"/>
    </location>
</feature>
<keyword evidence="4 5" id="KW-0238">DNA-binding</keyword>
<dbReference type="InterPro" id="IPR006612">
    <property type="entry name" value="THAP_Znf"/>
</dbReference>
<dbReference type="Pfam" id="PF05485">
    <property type="entry name" value="THAP"/>
    <property type="match status" value="4"/>
</dbReference>
<feature type="compositionally biased region" description="Pro residues" evidence="6">
    <location>
        <begin position="885"/>
        <end position="899"/>
    </location>
</feature>